<dbReference type="PANTHER" id="PTHR32410:SF212">
    <property type="entry name" value="DC1 DOMAIN-CONTAINING PROTEIN"/>
    <property type="match status" value="1"/>
</dbReference>
<feature type="domain" description="DC1" evidence="2">
    <location>
        <begin position="44"/>
        <end position="79"/>
    </location>
</feature>
<evidence type="ECO:0008006" key="6">
    <source>
        <dbReference type="Google" id="ProtNLM"/>
    </source>
</evidence>
<evidence type="ECO:0000259" key="3">
    <source>
        <dbReference type="Pfam" id="PF22926"/>
    </source>
</evidence>
<dbReference type="Pfam" id="PF03107">
    <property type="entry name" value="C1_2"/>
    <property type="match status" value="2"/>
</dbReference>
<sequence length="290" mass="32886">MNGNEIEFPMCKGPHKEPHVKTGFGLASSTHSLFALSTIISSVAMKEQNIRCSACTHPIGLQSFYGCTECDFSLHQKCAECPTRKWHVLHNERLTLVTNKELEVFDCYACKRNSNGFMYKHGTKKLDVLCGSISEPFTHPSHPHHPLYYTLIEKEELCNGCNGREYFILKVDDHPLSLCYGEEEEASGKYWCDICERETNPNNWFYTCKDHLACLHIKCVLGDSSGFMPSSVATFWTRSFEVVLNDSVTRPFCSGCKSRCMYPINLKLLGRSSTYICSINCASHWRGTTI</sequence>
<keyword evidence="1" id="KW-0677">Repeat</keyword>
<proteinExistence type="predicted"/>
<evidence type="ECO:0000313" key="5">
    <source>
        <dbReference type="Proteomes" id="UP000823674"/>
    </source>
</evidence>
<accession>A0ABQ7L4S8</accession>
<dbReference type="InterPro" id="IPR053192">
    <property type="entry name" value="Vacuole_Formation_Reg"/>
</dbReference>
<dbReference type="Proteomes" id="UP000823674">
    <property type="component" value="Chromosome A09"/>
</dbReference>
<evidence type="ECO:0000256" key="1">
    <source>
        <dbReference type="ARBA" id="ARBA00022737"/>
    </source>
</evidence>
<dbReference type="InterPro" id="IPR046349">
    <property type="entry name" value="C1-like_sf"/>
</dbReference>
<feature type="domain" description="DC1-like C-terminal" evidence="3">
    <location>
        <begin position="240"/>
        <end position="282"/>
    </location>
</feature>
<dbReference type="Pfam" id="PF22926">
    <property type="entry name" value="C1-like_CT"/>
    <property type="match status" value="1"/>
</dbReference>
<feature type="domain" description="DC1" evidence="2">
    <location>
        <begin position="172"/>
        <end position="220"/>
    </location>
</feature>
<evidence type="ECO:0000259" key="2">
    <source>
        <dbReference type="Pfam" id="PF03107"/>
    </source>
</evidence>
<keyword evidence="5" id="KW-1185">Reference proteome</keyword>
<dbReference type="EMBL" id="JADBGQ010000008">
    <property type="protein sequence ID" value="KAG5381578.1"/>
    <property type="molecule type" value="Genomic_DNA"/>
</dbReference>
<dbReference type="PANTHER" id="PTHR32410">
    <property type="entry name" value="CYSTEINE/HISTIDINE-RICH C1 DOMAIN FAMILY PROTEIN"/>
    <property type="match status" value="1"/>
</dbReference>
<name>A0ABQ7L4S8_BRACM</name>
<gene>
    <name evidence="4" type="primary">A09p002260.1_BraROA</name>
    <name evidence="4" type="ORF">IGI04_033048</name>
</gene>
<dbReference type="SUPFAM" id="SSF57889">
    <property type="entry name" value="Cysteine-rich domain"/>
    <property type="match status" value="2"/>
</dbReference>
<protein>
    <recommendedName>
        <fullName evidence="6">DC1 domain-containing protein</fullName>
    </recommendedName>
</protein>
<comment type="caution">
    <text evidence="4">The sequence shown here is derived from an EMBL/GenBank/DDBJ whole genome shotgun (WGS) entry which is preliminary data.</text>
</comment>
<dbReference type="InterPro" id="IPR004146">
    <property type="entry name" value="DC1"/>
</dbReference>
<evidence type="ECO:0000313" key="4">
    <source>
        <dbReference type="EMBL" id="KAG5381578.1"/>
    </source>
</evidence>
<organism evidence="4 5">
    <name type="scientific">Brassica rapa subsp. trilocularis</name>
    <dbReference type="NCBI Taxonomy" id="1813537"/>
    <lineage>
        <taxon>Eukaryota</taxon>
        <taxon>Viridiplantae</taxon>
        <taxon>Streptophyta</taxon>
        <taxon>Embryophyta</taxon>
        <taxon>Tracheophyta</taxon>
        <taxon>Spermatophyta</taxon>
        <taxon>Magnoliopsida</taxon>
        <taxon>eudicotyledons</taxon>
        <taxon>Gunneridae</taxon>
        <taxon>Pentapetalae</taxon>
        <taxon>rosids</taxon>
        <taxon>malvids</taxon>
        <taxon>Brassicales</taxon>
        <taxon>Brassicaceae</taxon>
        <taxon>Brassiceae</taxon>
        <taxon>Brassica</taxon>
    </lineage>
</organism>
<reference evidence="4 5" key="1">
    <citation type="submission" date="2021-03" db="EMBL/GenBank/DDBJ databases">
        <authorList>
            <person name="King G.J."/>
            <person name="Bancroft I."/>
            <person name="Baten A."/>
            <person name="Bloomfield J."/>
            <person name="Borpatragohain P."/>
            <person name="He Z."/>
            <person name="Irish N."/>
            <person name="Irwin J."/>
            <person name="Liu K."/>
            <person name="Mauleon R.P."/>
            <person name="Moore J."/>
            <person name="Morris R."/>
            <person name="Ostergaard L."/>
            <person name="Wang B."/>
            <person name="Wells R."/>
        </authorList>
    </citation>
    <scope>NUCLEOTIDE SEQUENCE [LARGE SCALE GENOMIC DNA]</scope>
    <source>
        <strain evidence="4">R-o-18</strain>
        <tissue evidence="4">Leaf</tissue>
    </source>
</reference>
<dbReference type="InterPro" id="IPR054483">
    <property type="entry name" value="DC1-like_CT"/>
</dbReference>